<proteinExistence type="predicted"/>
<dbReference type="EMBL" id="KK830177">
    <property type="protein sequence ID" value="KFP75913.1"/>
    <property type="molecule type" value="Genomic_DNA"/>
</dbReference>
<dbReference type="Gene3D" id="2.40.50.120">
    <property type="match status" value="1"/>
</dbReference>
<evidence type="ECO:0000313" key="1">
    <source>
        <dbReference type="EMBL" id="KFP75913.1"/>
    </source>
</evidence>
<name>A0A091MM66_9PASS</name>
<dbReference type="InterPro" id="IPR008993">
    <property type="entry name" value="TIMP-like_OB-fold"/>
</dbReference>
<dbReference type="PANTHER" id="PTHR35967">
    <property type="entry name" value="UPF0450 PROTEIN C17ORF58"/>
    <property type="match status" value="1"/>
</dbReference>
<reference evidence="1 2" key="1">
    <citation type="submission" date="2014-04" db="EMBL/GenBank/DDBJ databases">
        <title>Genome evolution of avian class.</title>
        <authorList>
            <person name="Zhang G."/>
            <person name="Li C."/>
        </authorList>
    </citation>
    <scope>NUCLEOTIDE SEQUENCE [LARGE SCALE GENOMIC DNA]</scope>
    <source>
        <strain evidence="1">BGI_N310</strain>
    </source>
</reference>
<dbReference type="SUPFAM" id="SSF50242">
    <property type="entry name" value="TIMP-like"/>
    <property type="match status" value="1"/>
</dbReference>
<dbReference type="AlphaFoldDB" id="A0A091MM66"/>
<accession>A0A091MM66</accession>
<gene>
    <name evidence="1" type="ORF">N310_09997</name>
</gene>
<sequence>MSRLYVTPDASFFRVHILLVDTLNCSKPCPDLKLGSRYIVMGRIYLRWWQLPRAVPAALRARLRPGDGWLSSSSSYVRRFNRKRDQRVRAAQSKC</sequence>
<feature type="non-terminal residue" evidence="1">
    <location>
        <position position="95"/>
    </location>
</feature>
<dbReference type="PANTHER" id="PTHR35967:SF1">
    <property type="entry name" value="UPF0450 PROTEIN C17ORF58"/>
    <property type="match status" value="1"/>
</dbReference>
<dbReference type="Proteomes" id="UP000053537">
    <property type="component" value="Unassembled WGS sequence"/>
</dbReference>
<organism evidence="1 2">
    <name type="scientific">Acanthisitta chloris</name>
    <name type="common">rifleman</name>
    <dbReference type="NCBI Taxonomy" id="57068"/>
    <lineage>
        <taxon>Eukaryota</taxon>
        <taxon>Metazoa</taxon>
        <taxon>Chordata</taxon>
        <taxon>Craniata</taxon>
        <taxon>Vertebrata</taxon>
        <taxon>Euteleostomi</taxon>
        <taxon>Archelosauria</taxon>
        <taxon>Archosauria</taxon>
        <taxon>Dinosauria</taxon>
        <taxon>Saurischia</taxon>
        <taxon>Theropoda</taxon>
        <taxon>Coelurosauria</taxon>
        <taxon>Aves</taxon>
        <taxon>Neognathae</taxon>
        <taxon>Neoaves</taxon>
        <taxon>Telluraves</taxon>
        <taxon>Australaves</taxon>
        <taxon>Passeriformes</taxon>
        <taxon>Acanthisittidae</taxon>
        <taxon>Acanthisitta</taxon>
    </lineage>
</organism>
<keyword evidence="2" id="KW-1185">Reference proteome</keyword>
<evidence type="ECO:0000313" key="2">
    <source>
        <dbReference type="Proteomes" id="UP000053537"/>
    </source>
</evidence>
<protein>
    <submittedName>
        <fullName evidence="1">UPF0450 protein C17orf58</fullName>
    </submittedName>
</protein>